<dbReference type="AlphaFoldDB" id="A0AAV9QTX8"/>
<accession>A0AAV9QTX8</accession>
<dbReference type="InterPro" id="IPR042801">
    <property type="entry name" value="OTOR"/>
</dbReference>
<comment type="caution">
    <text evidence="1">The sequence shown here is derived from an EMBL/GenBank/DDBJ whole genome shotgun (WGS) entry which is preliminary data.</text>
</comment>
<dbReference type="GO" id="GO:0001502">
    <property type="term" value="P:cartilage condensation"/>
    <property type="evidence" value="ECO:0007669"/>
    <property type="project" value="TreeGrafter"/>
</dbReference>
<dbReference type="PANTHER" id="PTHR47146:SF1">
    <property type="entry name" value="OTORAPLIN"/>
    <property type="match status" value="1"/>
</dbReference>
<evidence type="ECO:0000313" key="2">
    <source>
        <dbReference type="Proteomes" id="UP001311232"/>
    </source>
</evidence>
<gene>
    <name evidence="1" type="ORF">CRENBAI_006705</name>
</gene>
<dbReference type="Gene3D" id="2.30.30.40">
    <property type="entry name" value="SH3 Domains"/>
    <property type="match status" value="1"/>
</dbReference>
<dbReference type="Proteomes" id="UP001311232">
    <property type="component" value="Unassembled WGS sequence"/>
</dbReference>
<sequence length="79" mass="9289">MELGVSQLELSKQGSLKSGILGILPEERHRDWTLEVYSERYLDQMSRMGYFPAPMVKETQKFTDDTIRMQTTDMDFYCD</sequence>
<protein>
    <submittedName>
        <fullName evidence="1">Uncharacterized protein</fullName>
    </submittedName>
</protein>
<evidence type="ECO:0000313" key="1">
    <source>
        <dbReference type="EMBL" id="KAK5600938.1"/>
    </source>
</evidence>
<name>A0AAV9QTX8_9TELE</name>
<organism evidence="1 2">
    <name type="scientific">Crenichthys baileyi</name>
    <name type="common">White River springfish</name>
    <dbReference type="NCBI Taxonomy" id="28760"/>
    <lineage>
        <taxon>Eukaryota</taxon>
        <taxon>Metazoa</taxon>
        <taxon>Chordata</taxon>
        <taxon>Craniata</taxon>
        <taxon>Vertebrata</taxon>
        <taxon>Euteleostomi</taxon>
        <taxon>Actinopterygii</taxon>
        <taxon>Neopterygii</taxon>
        <taxon>Teleostei</taxon>
        <taxon>Neoteleostei</taxon>
        <taxon>Acanthomorphata</taxon>
        <taxon>Ovalentaria</taxon>
        <taxon>Atherinomorphae</taxon>
        <taxon>Cyprinodontiformes</taxon>
        <taxon>Goodeidae</taxon>
        <taxon>Crenichthys</taxon>
    </lineage>
</organism>
<dbReference type="EMBL" id="JAHHUM010002743">
    <property type="protein sequence ID" value="KAK5600938.1"/>
    <property type="molecule type" value="Genomic_DNA"/>
</dbReference>
<proteinExistence type="predicted"/>
<reference evidence="1 2" key="1">
    <citation type="submission" date="2021-06" db="EMBL/GenBank/DDBJ databases">
        <authorList>
            <person name="Palmer J.M."/>
        </authorList>
    </citation>
    <scope>NUCLEOTIDE SEQUENCE [LARGE SCALE GENOMIC DNA]</scope>
    <source>
        <strain evidence="1 2">MEX-2019</strain>
        <tissue evidence="1">Muscle</tissue>
    </source>
</reference>
<keyword evidence="2" id="KW-1185">Reference proteome</keyword>
<dbReference type="PANTHER" id="PTHR47146">
    <property type="entry name" value="OTORAPLIN"/>
    <property type="match status" value="1"/>
</dbReference>